<dbReference type="PROSITE" id="PS50231">
    <property type="entry name" value="RICIN_B_LECTIN"/>
    <property type="match status" value="1"/>
</dbReference>
<gene>
    <name evidence="4" type="ORF">GCM10010305_02380</name>
</gene>
<protein>
    <recommendedName>
        <fullName evidence="3">SGNH hydrolase-type esterase domain-containing protein</fullName>
    </recommendedName>
</protein>
<dbReference type="InterPro" id="IPR013830">
    <property type="entry name" value="SGNH_hydro"/>
</dbReference>
<feature type="region of interest" description="Disordered" evidence="2">
    <location>
        <begin position="1"/>
        <end position="21"/>
    </location>
</feature>
<dbReference type="PANTHER" id="PTHR30383">
    <property type="entry name" value="THIOESTERASE 1/PROTEASE 1/LYSOPHOSPHOLIPASE L1"/>
    <property type="match status" value="1"/>
</dbReference>
<dbReference type="EMBL" id="BMUL01000001">
    <property type="protein sequence ID" value="GHA64384.1"/>
    <property type="molecule type" value="Genomic_DNA"/>
</dbReference>
<dbReference type="Pfam" id="PF13517">
    <property type="entry name" value="FG-GAP_3"/>
    <property type="match status" value="2"/>
</dbReference>
<name>A0A918W3R4_9ACTN</name>
<dbReference type="RefSeq" id="WP_189974477.1">
    <property type="nucleotide sequence ID" value="NZ_BMUL01000001.1"/>
</dbReference>
<dbReference type="InterPro" id="IPR028994">
    <property type="entry name" value="Integrin_alpha_N"/>
</dbReference>
<dbReference type="InterPro" id="IPR036514">
    <property type="entry name" value="SGNH_hydro_sf"/>
</dbReference>
<keyword evidence="1" id="KW-0732">Signal</keyword>
<dbReference type="Gene3D" id="2.80.10.50">
    <property type="match status" value="1"/>
</dbReference>
<evidence type="ECO:0000256" key="2">
    <source>
        <dbReference type="SAM" id="MobiDB-lite"/>
    </source>
</evidence>
<accession>A0A918W3R4</accession>
<reference evidence="4" key="1">
    <citation type="journal article" date="2014" name="Int. J. Syst. Evol. Microbiol.">
        <title>Complete genome sequence of Corynebacterium casei LMG S-19264T (=DSM 44701T), isolated from a smear-ripened cheese.</title>
        <authorList>
            <consortium name="US DOE Joint Genome Institute (JGI-PGF)"/>
            <person name="Walter F."/>
            <person name="Albersmeier A."/>
            <person name="Kalinowski J."/>
            <person name="Ruckert C."/>
        </authorList>
    </citation>
    <scope>NUCLEOTIDE SEQUENCE</scope>
    <source>
        <strain evidence="4">JCM 4518</strain>
    </source>
</reference>
<reference evidence="4" key="2">
    <citation type="submission" date="2020-09" db="EMBL/GenBank/DDBJ databases">
        <authorList>
            <person name="Sun Q."/>
            <person name="Ohkuma M."/>
        </authorList>
    </citation>
    <scope>NUCLEOTIDE SEQUENCE</scope>
    <source>
        <strain evidence="4">JCM 4518</strain>
    </source>
</reference>
<dbReference type="InterPro" id="IPR035992">
    <property type="entry name" value="Ricin_B-like_lectins"/>
</dbReference>
<dbReference type="Pfam" id="PF13472">
    <property type="entry name" value="Lipase_GDSL_2"/>
    <property type="match status" value="1"/>
</dbReference>
<dbReference type="InterPro" id="IPR017946">
    <property type="entry name" value="PLC-like_Pdiesterase_TIM-brl"/>
</dbReference>
<dbReference type="AlphaFoldDB" id="A0A918W3R4"/>
<proteinExistence type="predicted"/>
<evidence type="ECO:0000256" key="1">
    <source>
        <dbReference type="ARBA" id="ARBA00022729"/>
    </source>
</evidence>
<evidence type="ECO:0000313" key="4">
    <source>
        <dbReference type="EMBL" id="GHA64384.1"/>
    </source>
</evidence>
<dbReference type="SUPFAM" id="SSF52266">
    <property type="entry name" value="SGNH hydrolase"/>
    <property type="match status" value="1"/>
</dbReference>
<dbReference type="InterPro" id="IPR051532">
    <property type="entry name" value="Ester_Hydrolysis_Enzymes"/>
</dbReference>
<dbReference type="Gene3D" id="3.40.50.1110">
    <property type="entry name" value="SGNH hydrolase"/>
    <property type="match status" value="1"/>
</dbReference>
<dbReference type="CDD" id="cd01833">
    <property type="entry name" value="XynB_like"/>
    <property type="match status" value="1"/>
</dbReference>
<evidence type="ECO:0000313" key="5">
    <source>
        <dbReference type="Proteomes" id="UP000644020"/>
    </source>
</evidence>
<evidence type="ECO:0000259" key="3">
    <source>
        <dbReference type="Pfam" id="PF13472"/>
    </source>
</evidence>
<dbReference type="PANTHER" id="PTHR30383:SF5">
    <property type="entry name" value="SGNH HYDROLASE-TYPE ESTERASE DOMAIN-CONTAINING PROTEIN"/>
    <property type="match status" value="1"/>
</dbReference>
<dbReference type="Proteomes" id="UP000644020">
    <property type="component" value="Unassembled WGS sequence"/>
</dbReference>
<feature type="domain" description="SGNH hydrolase-type esterase" evidence="3">
    <location>
        <begin position="516"/>
        <end position="689"/>
    </location>
</feature>
<comment type="caution">
    <text evidence="4">The sequence shown here is derived from an EMBL/GenBank/DDBJ whole genome shotgun (WGS) entry which is preliminary data.</text>
</comment>
<dbReference type="SUPFAM" id="SSF69318">
    <property type="entry name" value="Integrin alpha N-terminal domain"/>
    <property type="match status" value="1"/>
</dbReference>
<organism evidence="4 5">
    <name type="scientific">Streptomyces termitum</name>
    <dbReference type="NCBI Taxonomy" id="67368"/>
    <lineage>
        <taxon>Bacteria</taxon>
        <taxon>Bacillati</taxon>
        <taxon>Actinomycetota</taxon>
        <taxon>Actinomycetes</taxon>
        <taxon>Kitasatosporales</taxon>
        <taxon>Streptomycetaceae</taxon>
        <taxon>Streptomyces</taxon>
    </lineage>
</organism>
<dbReference type="Pfam" id="PF26178">
    <property type="entry name" value="PI-PLC_cat"/>
    <property type="match status" value="1"/>
</dbReference>
<dbReference type="GO" id="GO:0006629">
    <property type="term" value="P:lipid metabolic process"/>
    <property type="evidence" value="ECO:0007669"/>
    <property type="project" value="InterPro"/>
</dbReference>
<sequence length="992" mass="106474">MTPQSTVRRPEPPPAAGLPGTGRRPLAYLLVLALALGLAVTGGLVTGASPAAAAPPTVGRVYLQNVLNGYAISADYGGTPKTTRPQGDEKHQQWEFRQLPGNNTYQIKNSTRTDACLGRNGDMEGFTPSPVVRPCDAYATDWVLESIGPERYRLKVPSTGVPLVGAPAGDNASELTLGTGAENRRDEWYVIPADVVAEQKHPMPADPRLDQKTFLTAHNSFVNDEDDPIRDVATNQPHSIARQLEDGVEALMLDTRFHDGQVRLCHNSCGPGQQTLVSALQTVTSFMKRPGNEKKIITLFLEDYTEPFQLKAALAQVPAVAELVYNPETSGVRSKGWPRLSEMTDRRLLIFSDRNQLLEADGVMFGQDWTVENHWSMGPGLGNSDWNCRSRWPAIPLSLEKGDREVYVEATQTWEREKFNRLFVMNHFRDAPLSPTYTNDNSKVLNRAERFCTPAARKKPTYLAVDQYKDGDPAPLASVAQLNTYTYNGSDLQDAEPGGPMQPGEWNTPRLAVMPLGDSITLGVGSTTRTGYRPGLAARLAGRATSLEFVGSLQDPDGTRHEGHSGWRIDQLAAGIDGWMATARPNVVLLHIGTNDMNRNYQVGTATQRLGGLVDQIHAASPDTAIVLASLVPATDPAVQARVDAYNNALPGLVASRTALGYRITQVGMGALTTADLNDDLHPNNAGYTKMADAFLGGIETVVRKGWVKEFVDVRPAPPARATAGDYDVDIDGDGRADYLAVDANGAVRAWRNTGLGSWEALGYIASGSSAWTGGQVRFADVDGDGRADYLVLDGNGAVRAYLNRGGDGRGGWVQQGVIATGSSAWTGSQVRFADIDGDARADYLVLDANGAVRAWRSTALGSWEELGYIASGSSAWSADRVRFADIGGDGRADYLVLDENGAVRAFVNQGGNGRGGWQELGYIASGSSAWTADQVRFADVGGDARADYLVLEADGSLQAFVGSTDAAGTIRWAAPQVIATGVGAPAHEIHI</sequence>
<dbReference type="Gene3D" id="3.20.20.190">
    <property type="entry name" value="Phosphatidylinositol (PI) phosphodiesterase"/>
    <property type="match status" value="1"/>
</dbReference>
<dbReference type="GO" id="GO:0004622">
    <property type="term" value="F:phosphatidylcholine lysophospholipase activity"/>
    <property type="evidence" value="ECO:0007669"/>
    <property type="project" value="TreeGrafter"/>
</dbReference>
<dbReference type="InterPro" id="IPR013517">
    <property type="entry name" value="FG-GAP"/>
</dbReference>
<dbReference type="SUPFAM" id="SSF50370">
    <property type="entry name" value="Ricin B-like lectins"/>
    <property type="match status" value="1"/>
</dbReference>
<dbReference type="SUPFAM" id="SSF51695">
    <property type="entry name" value="PLC-like phosphodiesterases"/>
    <property type="match status" value="1"/>
</dbReference>
<dbReference type="GO" id="GO:0008081">
    <property type="term" value="F:phosphoric diester hydrolase activity"/>
    <property type="evidence" value="ECO:0007669"/>
    <property type="project" value="InterPro"/>
</dbReference>
<dbReference type="Gene3D" id="2.130.10.130">
    <property type="entry name" value="Integrin alpha, N-terminal"/>
    <property type="match status" value="1"/>
</dbReference>
<keyword evidence="5" id="KW-1185">Reference proteome</keyword>